<dbReference type="AlphaFoldDB" id="A0A7V2ZKE3"/>
<dbReference type="InterPro" id="IPR006218">
    <property type="entry name" value="DAHP1/KDSA"/>
</dbReference>
<evidence type="ECO:0000259" key="3">
    <source>
        <dbReference type="Pfam" id="PF18152"/>
    </source>
</evidence>
<evidence type="ECO:0000313" key="4">
    <source>
        <dbReference type="EMBL" id="HFI91589.1"/>
    </source>
</evidence>
<dbReference type="GO" id="GO:0009073">
    <property type="term" value="P:aromatic amino acid family biosynthetic process"/>
    <property type="evidence" value="ECO:0007669"/>
    <property type="project" value="InterPro"/>
</dbReference>
<dbReference type="PANTHER" id="PTHR43018">
    <property type="entry name" value="PHOSPHO-2-DEHYDRO-3-DEOXYHEPTONATE ALDOLASE"/>
    <property type="match status" value="1"/>
</dbReference>
<accession>A0A7V2ZKE3</accession>
<sequence>MVVVVDKNLPQIKIDKIIAELNRFGFDVHKSTGEKYIILGALGVQPGFDTRKVKMLEGVVDVFRITEPYKLASRRFKADKTIIKVNDIEIGNEEVVVIAGPCSVENENQIMKLAGIVKKAGAKILRGGAFKPRTSPYSFQGLGEEGLKLLRQAGDTFGLSIITEIIEPANFEIIEKYTDIFQVGSRNMYNYPLLKLLGNTKKPVMLKRGMSATIDEWLMSAEYILAGGNPNVILCERGIRTFDTTLRNTFDLSAILTVKEKTHLPVCADPSHAIGYRDKIVPMARAAVAAGTDALMIEVHHDPDNALSDGPQALLPEQLEQLMTQIKEIAKVIGRKI</sequence>
<dbReference type="SUPFAM" id="SSF51569">
    <property type="entry name" value="Aldolase"/>
    <property type="match status" value="1"/>
</dbReference>
<gene>
    <name evidence="4" type="primary">aroF</name>
    <name evidence="4" type="ORF">ENS31_08700</name>
</gene>
<protein>
    <submittedName>
        <fullName evidence="4">3-deoxy-7-phosphoheptulonate synthase</fullName>
        <ecNumber evidence="4">2.5.1.54</ecNumber>
    </submittedName>
</protein>
<comment type="caution">
    <text evidence="4">The sequence shown here is derived from an EMBL/GenBank/DDBJ whole genome shotgun (WGS) entry which is preliminary data.</text>
</comment>
<keyword evidence="1 4" id="KW-0808">Transferase</keyword>
<name>A0A7V2ZKE3_9BACT</name>
<dbReference type="InterPro" id="IPR013785">
    <property type="entry name" value="Aldolase_TIM"/>
</dbReference>
<dbReference type="NCBIfam" id="NF006421">
    <property type="entry name" value="PRK08673.1"/>
    <property type="match status" value="1"/>
</dbReference>
<evidence type="ECO:0000256" key="1">
    <source>
        <dbReference type="ARBA" id="ARBA00022679"/>
    </source>
</evidence>
<dbReference type="NCBIfam" id="TIGR01361">
    <property type="entry name" value="DAHP_synth_Bsub"/>
    <property type="match status" value="1"/>
</dbReference>
<reference evidence="4" key="1">
    <citation type="journal article" date="2020" name="mSystems">
        <title>Genome- and Community-Level Interaction Insights into Carbon Utilization and Element Cycling Functions of Hydrothermarchaeota in Hydrothermal Sediment.</title>
        <authorList>
            <person name="Zhou Z."/>
            <person name="Liu Y."/>
            <person name="Xu W."/>
            <person name="Pan J."/>
            <person name="Luo Z.H."/>
            <person name="Li M."/>
        </authorList>
    </citation>
    <scope>NUCLEOTIDE SEQUENCE [LARGE SCALE GENOMIC DNA]</scope>
    <source>
        <strain evidence="4">SpSt-479</strain>
    </source>
</reference>
<feature type="domain" description="DAHP synthetase I/KDSA" evidence="2">
    <location>
        <begin position="82"/>
        <end position="331"/>
    </location>
</feature>
<dbReference type="GO" id="GO:0003849">
    <property type="term" value="F:3-deoxy-7-phosphoheptulonate synthase activity"/>
    <property type="evidence" value="ECO:0007669"/>
    <property type="project" value="UniProtKB-EC"/>
</dbReference>
<dbReference type="Gene3D" id="3.30.70.1140">
    <property type="entry name" value="Phospho-2-dehydro-3-deoxyheptonate aldolase, domain 1"/>
    <property type="match status" value="1"/>
</dbReference>
<dbReference type="EC" id="2.5.1.54" evidence="4"/>
<dbReference type="Pfam" id="PF00793">
    <property type="entry name" value="DAHP_synth_1"/>
    <property type="match status" value="1"/>
</dbReference>
<dbReference type="PANTHER" id="PTHR43018:SF2">
    <property type="entry name" value="PHOSPHO-2-DEHYDRO-3-DEOXYHEPTONATE ALDOLASE"/>
    <property type="match status" value="1"/>
</dbReference>
<dbReference type="Gene3D" id="3.20.20.70">
    <property type="entry name" value="Aldolase class I"/>
    <property type="match status" value="1"/>
</dbReference>
<dbReference type="EMBL" id="DSUJ01000008">
    <property type="protein sequence ID" value="HFI91589.1"/>
    <property type="molecule type" value="Genomic_DNA"/>
</dbReference>
<organism evidence="4">
    <name type="scientific">Ignavibacterium album</name>
    <dbReference type="NCBI Taxonomy" id="591197"/>
    <lineage>
        <taxon>Bacteria</taxon>
        <taxon>Pseudomonadati</taxon>
        <taxon>Ignavibacteriota</taxon>
        <taxon>Ignavibacteria</taxon>
        <taxon>Ignavibacteriales</taxon>
        <taxon>Ignavibacteriaceae</taxon>
        <taxon>Ignavibacterium</taxon>
    </lineage>
</organism>
<dbReference type="NCBIfam" id="NF009239">
    <property type="entry name" value="PRK12595.1"/>
    <property type="match status" value="1"/>
</dbReference>
<dbReference type="GO" id="GO:0016832">
    <property type="term" value="F:aldehyde-lyase activity"/>
    <property type="evidence" value="ECO:0007669"/>
    <property type="project" value="InterPro"/>
</dbReference>
<dbReference type="InterPro" id="IPR006268">
    <property type="entry name" value="DAHP_syn_2"/>
</dbReference>
<evidence type="ECO:0000259" key="2">
    <source>
        <dbReference type="Pfam" id="PF00793"/>
    </source>
</evidence>
<feature type="domain" description="DAHP synthase ferredoxin-like" evidence="3">
    <location>
        <begin position="1"/>
        <end position="67"/>
    </location>
</feature>
<dbReference type="InterPro" id="IPR041071">
    <property type="entry name" value="DAHP_snth_FXD"/>
</dbReference>
<dbReference type="InterPro" id="IPR052899">
    <property type="entry name" value="Class-I_DAHP_synthase"/>
</dbReference>
<dbReference type="Pfam" id="PF18152">
    <property type="entry name" value="DAHP_snth_FXD"/>
    <property type="match status" value="1"/>
</dbReference>
<proteinExistence type="predicted"/>